<proteinExistence type="predicted"/>
<evidence type="ECO:0000313" key="1">
    <source>
        <dbReference type="EMBL" id="KAI0048921.1"/>
    </source>
</evidence>
<name>A0ACB8RYL3_9AGAM</name>
<gene>
    <name evidence="1" type="ORF">FA95DRAFT_1557498</name>
</gene>
<dbReference type="Proteomes" id="UP000814033">
    <property type="component" value="Unassembled WGS sequence"/>
</dbReference>
<organism evidence="1 2">
    <name type="scientific">Auriscalpium vulgare</name>
    <dbReference type="NCBI Taxonomy" id="40419"/>
    <lineage>
        <taxon>Eukaryota</taxon>
        <taxon>Fungi</taxon>
        <taxon>Dikarya</taxon>
        <taxon>Basidiomycota</taxon>
        <taxon>Agaricomycotina</taxon>
        <taxon>Agaricomycetes</taxon>
        <taxon>Russulales</taxon>
        <taxon>Auriscalpiaceae</taxon>
        <taxon>Auriscalpium</taxon>
    </lineage>
</organism>
<evidence type="ECO:0000313" key="2">
    <source>
        <dbReference type="Proteomes" id="UP000814033"/>
    </source>
</evidence>
<sequence>MASGSVTPTSLSRTLFSFLITSFCLRRSASSRSYFSRQPARATVKILLVGGNGKESGSGSLKVPGCPIVRVSMSACIQLPSFTSTAASLF</sequence>
<reference evidence="1" key="2">
    <citation type="journal article" date="2022" name="New Phytol.">
        <title>Evolutionary transition to the ectomycorrhizal habit in the genomes of a hyperdiverse lineage of mushroom-forming fungi.</title>
        <authorList>
            <person name="Looney B."/>
            <person name="Miyauchi S."/>
            <person name="Morin E."/>
            <person name="Drula E."/>
            <person name="Courty P.E."/>
            <person name="Kohler A."/>
            <person name="Kuo A."/>
            <person name="LaButti K."/>
            <person name="Pangilinan J."/>
            <person name="Lipzen A."/>
            <person name="Riley R."/>
            <person name="Andreopoulos W."/>
            <person name="He G."/>
            <person name="Johnson J."/>
            <person name="Nolan M."/>
            <person name="Tritt A."/>
            <person name="Barry K.W."/>
            <person name="Grigoriev I.V."/>
            <person name="Nagy L.G."/>
            <person name="Hibbett D."/>
            <person name="Henrissat B."/>
            <person name="Matheny P.B."/>
            <person name="Labbe J."/>
            <person name="Martin F.M."/>
        </authorList>
    </citation>
    <scope>NUCLEOTIDE SEQUENCE</scope>
    <source>
        <strain evidence="1">FP105234-sp</strain>
    </source>
</reference>
<dbReference type="EMBL" id="MU275880">
    <property type="protein sequence ID" value="KAI0048921.1"/>
    <property type="molecule type" value="Genomic_DNA"/>
</dbReference>
<keyword evidence="2" id="KW-1185">Reference proteome</keyword>
<accession>A0ACB8RYL3</accession>
<protein>
    <submittedName>
        <fullName evidence="1">Uncharacterized protein</fullName>
    </submittedName>
</protein>
<reference evidence="1" key="1">
    <citation type="submission" date="2021-02" db="EMBL/GenBank/DDBJ databases">
        <authorList>
            <consortium name="DOE Joint Genome Institute"/>
            <person name="Ahrendt S."/>
            <person name="Looney B.P."/>
            <person name="Miyauchi S."/>
            <person name="Morin E."/>
            <person name="Drula E."/>
            <person name="Courty P.E."/>
            <person name="Chicoki N."/>
            <person name="Fauchery L."/>
            <person name="Kohler A."/>
            <person name="Kuo A."/>
            <person name="Labutti K."/>
            <person name="Pangilinan J."/>
            <person name="Lipzen A."/>
            <person name="Riley R."/>
            <person name="Andreopoulos W."/>
            <person name="He G."/>
            <person name="Johnson J."/>
            <person name="Barry K.W."/>
            <person name="Grigoriev I.V."/>
            <person name="Nagy L."/>
            <person name="Hibbett D."/>
            <person name="Henrissat B."/>
            <person name="Matheny P.B."/>
            <person name="Labbe J."/>
            <person name="Martin F."/>
        </authorList>
    </citation>
    <scope>NUCLEOTIDE SEQUENCE</scope>
    <source>
        <strain evidence="1">FP105234-sp</strain>
    </source>
</reference>
<comment type="caution">
    <text evidence="1">The sequence shown here is derived from an EMBL/GenBank/DDBJ whole genome shotgun (WGS) entry which is preliminary data.</text>
</comment>